<keyword evidence="7" id="KW-1185">Reference proteome</keyword>
<evidence type="ECO:0000256" key="2">
    <source>
        <dbReference type="ARBA" id="ARBA00022801"/>
    </source>
</evidence>
<dbReference type="RefSeq" id="WP_154764016.1">
    <property type="nucleotide sequence ID" value="NZ_WMBT01000003.1"/>
</dbReference>
<protein>
    <recommendedName>
        <fullName evidence="4">Putative HNH nuclease YajD</fullName>
    </recommendedName>
</protein>
<dbReference type="AlphaFoldDB" id="A0A6L6HNS1"/>
<name>A0A6L6HNS1_9RHOB</name>
<dbReference type="InterPro" id="IPR003615">
    <property type="entry name" value="HNH_nuc"/>
</dbReference>
<evidence type="ECO:0000313" key="6">
    <source>
        <dbReference type="EMBL" id="MTD99930.1"/>
    </source>
</evidence>
<dbReference type="GO" id="GO:0003676">
    <property type="term" value="F:nucleic acid binding"/>
    <property type="evidence" value="ECO:0007669"/>
    <property type="project" value="InterPro"/>
</dbReference>
<dbReference type="Pfam" id="PF01844">
    <property type="entry name" value="HNH"/>
    <property type="match status" value="1"/>
</dbReference>
<gene>
    <name evidence="6" type="ORF">GIY56_06505</name>
</gene>
<keyword evidence="2" id="KW-0378">Hydrolase</keyword>
<comment type="caution">
    <text evidence="6">The sequence shown here is derived from an EMBL/GenBank/DDBJ whole genome shotgun (WGS) entry which is preliminary data.</text>
</comment>
<evidence type="ECO:0000256" key="3">
    <source>
        <dbReference type="ARBA" id="ARBA00038412"/>
    </source>
</evidence>
<dbReference type="GO" id="GO:0005829">
    <property type="term" value="C:cytosol"/>
    <property type="evidence" value="ECO:0007669"/>
    <property type="project" value="TreeGrafter"/>
</dbReference>
<dbReference type="Gene3D" id="1.10.30.50">
    <property type="match status" value="1"/>
</dbReference>
<dbReference type="CDD" id="cd00085">
    <property type="entry name" value="HNHc"/>
    <property type="match status" value="1"/>
</dbReference>
<keyword evidence="6" id="KW-0255">Endonuclease</keyword>
<sequence>MAMKWERHSAAVIRSARWKGVRLQAKRRDGWKCVQCSARGRLEVDHIKPVRTHPELSYDLTNLQTLCPSCHSRKTRIEVGMGERNPRREAWGEAVAAMMPAAKRGKHTGDRNA</sequence>
<proteinExistence type="inferred from homology"/>
<accession>A0A6L6HNS1</accession>
<dbReference type="GO" id="GO:0008270">
    <property type="term" value="F:zinc ion binding"/>
    <property type="evidence" value="ECO:0007669"/>
    <property type="project" value="InterPro"/>
</dbReference>
<evidence type="ECO:0000259" key="5">
    <source>
        <dbReference type="SMART" id="SM00507"/>
    </source>
</evidence>
<evidence type="ECO:0000256" key="1">
    <source>
        <dbReference type="ARBA" id="ARBA00022722"/>
    </source>
</evidence>
<evidence type="ECO:0000256" key="4">
    <source>
        <dbReference type="ARBA" id="ARBA00040194"/>
    </source>
</evidence>
<dbReference type="PANTHER" id="PTHR41286:SF1">
    <property type="entry name" value="HNH NUCLEASE YAJD-RELATED"/>
    <property type="match status" value="1"/>
</dbReference>
<dbReference type="InterPro" id="IPR002711">
    <property type="entry name" value="HNH"/>
</dbReference>
<comment type="similarity">
    <text evidence="3">Belongs to the HNH nuclease family.</text>
</comment>
<organism evidence="6 7">
    <name type="scientific">Paracoccus lichenicola</name>
    <dbReference type="NCBI Taxonomy" id="2665644"/>
    <lineage>
        <taxon>Bacteria</taxon>
        <taxon>Pseudomonadati</taxon>
        <taxon>Pseudomonadota</taxon>
        <taxon>Alphaproteobacteria</taxon>
        <taxon>Rhodobacterales</taxon>
        <taxon>Paracoccaceae</taxon>
        <taxon>Paracoccus</taxon>
    </lineage>
</organism>
<dbReference type="EMBL" id="WMBT01000003">
    <property type="protein sequence ID" value="MTD99930.1"/>
    <property type="molecule type" value="Genomic_DNA"/>
</dbReference>
<keyword evidence="1" id="KW-0540">Nuclease</keyword>
<reference evidence="6 7" key="1">
    <citation type="submission" date="2019-11" db="EMBL/GenBank/DDBJ databases">
        <authorList>
            <person name="Lang L."/>
        </authorList>
    </citation>
    <scope>NUCLEOTIDE SEQUENCE [LARGE SCALE GENOMIC DNA]</scope>
    <source>
        <strain evidence="6 7">YIM 132242</strain>
    </source>
</reference>
<dbReference type="PANTHER" id="PTHR41286">
    <property type="entry name" value="HNH NUCLEASE YAJD-RELATED"/>
    <property type="match status" value="1"/>
</dbReference>
<feature type="domain" description="HNH nuclease" evidence="5">
    <location>
        <begin position="20"/>
        <end position="72"/>
    </location>
</feature>
<evidence type="ECO:0000313" key="7">
    <source>
        <dbReference type="Proteomes" id="UP000481417"/>
    </source>
</evidence>
<dbReference type="GO" id="GO:0004519">
    <property type="term" value="F:endonuclease activity"/>
    <property type="evidence" value="ECO:0007669"/>
    <property type="project" value="UniProtKB-KW"/>
</dbReference>
<dbReference type="GO" id="GO:0016787">
    <property type="term" value="F:hydrolase activity"/>
    <property type="evidence" value="ECO:0007669"/>
    <property type="project" value="UniProtKB-KW"/>
</dbReference>
<dbReference type="Proteomes" id="UP000481417">
    <property type="component" value="Unassembled WGS sequence"/>
</dbReference>
<dbReference type="SMART" id="SM00507">
    <property type="entry name" value="HNHc"/>
    <property type="match status" value="1"/>
</dbReference>